<dbReference type="GO" id="GO:0000272">
    <property type="term" value="P:polysaccharide catabolic process"/>
    <property type="evidence" value="ECO:0007669"/>
    <property type="project" value="InterPro"/>
</dbReference>
<feature type="compositionally biased region" description="Polar residues" evidence="1">
    <location>
        <begin position="5881"/>
        <end position="5897"/>
    </location>
</feature>
<feature type="region of interest" description="Disordered" evidence="1">
    <location>
        <begin position="5931"/>
        <end position="5951"/>
    </location>
</feature>
<dbReference type="SUPFAM" id="SSF63446">
    <property type="entry name" value="Type I dockerin domain"/>
    <property type="match status" value="1"/>
</dbReference>
<feature type="compositionally biased region" description="Polar residues" evidence="1">
    <location>
        <begin position="1846"/>
        <end position="1855"/>
    </location>
</feature>
<evidence type="ECO:0000259" key="2">
    <source>
        <dbReference type="Pfam" id="PF04151"/>
    </source>
</evidence>
<dbReference type="Pfam" id="PF17963">
    <property type="entry name" value="Big_9"/>
    <property type="match status" value="2"/>
</dbReference>
<feature type="domain" description="Peptidase C-terminal archaeal/bacterial" evidence="2">
    <location>
        <begin position="3471"/>
        <end position="3554"/>
    </location>
</feature>
<dbReference type="InterPro" id="IPR013783">
    <property type="entry name" value="Ig-like_fold"/>
</dbReference>
<reference evidence="5 6" key="1">
    <citation type="submission" date="2019-02" db="EMBL/GenBank/DDBJ databases">
        <title>Deep-cultivation of Planctomycetes and their phenomic and genomic characterization uncovers novel biology.</title>
        <authorList>
            <person name="Wiegand S."/>
            <person name="Jogler M."/>
            <person name="Boedeker C."/>
            <person name="Pinto D."/>
            <person name="Vollmers J."/>
            <person name="Rivas-Marin E."/>
            <person name="Kohn T."/>
            <person name="Peeters S.H."/>
            <person name="Heuer A."/>
            <person name="Rast P."/>
            <person name="Oberbeckmann S."/>
            <person name="Bunk B."/>
            <person name="Jeske O."/>
            <person name="Meyerdierks A."/>
            <person name="Storesund J.E."/>
            <person name="Kallscheuer N."/>
            <person name="Luecker S."/>
            <person name="Lage O.M."/>
            <person name="Pohl T."/>
            <person name="Merkel B.J."/>
            <person name="Hornburger P."/>
            <person name="Mueller R.-W."/>
            <person name="Bruemmer F."/>
            <person name="Labrenz M."/>
            <person name="Spormann A.M."/>
            <person name="Op den Camp H."/>
            <person name="Overmann J."/>
            <person name="Amann R."/>
            <person name="Jetten M.S.M."/>
            <person name="Mascher T."/>
            <person name="Medema M.H."/>
            <person name="Devos D.P."/>
            <person name="Kaster A.-K."/>
            <person name="Ovreas L."/>
            <person name="Rohde M."/>
            <person name="Galperin M.Y."/>
            <person name="Jogler C."/>
        </authorList>
    </citation>
    <scope>NUCLEOTIDE SEQUENCE [LARGE SCALE GENOMIC DNA]</scope>
    <source>
        <strain evidence="5 6">FF011L</strain>
    </source>
</reference>
<feature type="compositionally biased region" description="Basic and acidic residues" evidence="1">
    <location>
        <begin position="2342"/>
        <end position="2353"/>
    </location>
</feature>
<keyword evidence="6" id="KW-1185">Reference proteome</keyword>
<dbReference type="GO" id="GO:0008237">
    <property type="term" value="F:metallopeptidase activity"/>
    <property type="evidence" value="ECO:0007669"/>
    <property type="project" value="InterPro"/>
</dbReference>
<dbReference type="Gene3D" id="2.60.40.10">
    <property type="entry name" value="Immunoglobulins"/>
    <property type="match status" value="1"/>
</dbReference>
<evidence type="ECO:0008006" key="7">
    <source>
        <dbReference type="Google" id="ProtNLM"/>
    </source>
</evidence>
<dbReference type="GO" id="GO:0004553">
    <property type="term" value="F:hydrolase activity, hydrolyzing O-glycosyl compounds"/>
    <property type="evidence" value="ECO:0007669"/>
    <property type="project" value="InterPro"/>
</dbReference>
<dbReference type="InterPro" id="IPR002105">
    <property type="entry name" value="Dockerin_1_rpt"/>
</dbReference>
<dbReference type="GO" id="GO:0005509">
    <property type="term" value="F:calcium ion binding"/>
    <property type="evidence" value="ECO:0007669"/>
    <property type="project" value="InterPro"/>
</dbReference>
<dbReference type="Pfam" id="PF20009">
    <property type="entry name" value="GEVED"/>
    <property type="match status" value="1"/>
</dbReference>
<dbReference type="NCBIfam" id="NF038133">
    <property type="entry name" value="choice_anch_L"/>
    <property type="match status" value="1"/>
</dbReference>
<sequence>MASRKRNRSILSSFRKNQPRNASKDARRRHLVETLEQRQLLAGPQLIGIQPNEGSLLVDGSIRDVAPRLLTFRFDEDQQIHASTTDAVRITRAGADDQLGTSDDLMVDLPDGSVVVNPDAGNELLVSFPSALPDDKYRIEVFAFDDPSAGIVGLRNTSSDGSPGELLVTGNLGARKEQVDFELRLGALVEAVVPQPVVREADGSLTQRRDVIVVYFNEDELFVEDDASGDPTLRSAENPRFYQLLNTRETVRTTDDEFFLPTDVQYDPVSHTATLTFADDISNLAMSDDYGPGTIDGGTFRLRIGTAVDDRTELIIQPTTVAIQAAARTDLQTDGAVAVEFRAIEEGEAGNGITVRFERSLTPGVTARVENGREVVFDLGSGVATAEDIRTAALASDVNLLLKVIINGNASAPAGAGLELAPALQMVAAGDTFNSAYDVGVLGGGSQSRTSLILSESIDAQAFLLDQLGGSTDPGHRDLEDSAGLGFVQHYSELFGADTTAGITTIPYHFNPGVTIAGTEMTSRQQTRVREALELWGTNIGVQFTETADQGVSFLMGNISSLTGPNDILQSSLNFAARVDPTFTSSALVLESQRAWQDQYGEDFFRTVMAGIGIVLGLERTPELPASTLLTLAPQFINSSINQNLLNSANDLQTADDRPLEPIFPGNYDVLHGQYLYNLDSQDVDLYRFQVDLDDEDKVGQLSAEIFAERLVDSSLLDSTLTLYQQHQAKALTDFGAGVDLSVEFEAIAPGKLGNSTQVQFVAVNRAFGDSSVDVIPTGVNSFRVEFPRQNTASNLPAVPVQDLLDAINNDPFASSLLTATLVKGDATTDIGAFNQSAFTVNLTGGDVVELSRNDDYFSEDSLIRADLGSGVYYIGVAASGNDHYDPTISGSGFGGSSQGKYDLQLVFEAQVDEVDVLRDLDSDRDLVPGVRIDGDGDGTPGGAFNYWFQSRPLQRQLEFTVDGSGIANGSTIRILGGNGAERTFQFVLQGTTGDNRYIPISYSLADSAESLSQRVAQTLVQNQLATGVTSTYSGSVVTLFNEREIDLSGNFNGATVHGKTIFVDKLAGPSADGTLANPFNNISDPNVANAFGATEAGDIVRIVGNGGNDQSLATEADNFAYEFGLPESGGGVLEDGLAMVVPRDVTTMIDAGAVFRFRNSYVSVGSTDLLVDRSSGALQVLGTPRLLDSTGAVIGDDGDVIFTSTRDRTAGQSVPSNAPAPSNGNWGGLVFRADFDDASGRLNLEDEGIFLQWVNHADIRYGGGANVNINGFQSSVSPIEIVNMRPTITFNEITNSSGAAMSAAPNSFEETSYQAPRFQQEGTFTSDYDRVGPDIHSNVLVDNSLNGLFIKIDTVAGRDTGDLSLAGRLDDIDVVHILSENLLLRGTPGGPLTDGISPDVTNVSGAATVGGTLSDGEYAYRVTFVDANGFESLASVETTSVVVAGTNNAIALATLPTVAEGYRTRRIYRAEVTGAGPFVYSLIEEIDGTSTTFFDDGSTTDGVLDDTRTGTRARLDASLVFDPGLVMKLAGSRIELGQGTQVLAEGLPGQEVVFTSISDDRYGTGGTSDTNNNGSPVNDAQPGNWGGIYVGPNAHLSLDNAVVAFGGGLTSIGGTTKAFNAIELQQGTGRITETTFEQNADGQGGQGPTGRFGRLANTPATIFVRGSQPTIVGNTFISNGGSVIDIDANSFIADLVSDTGRQTGTSDRYSELNNNSGPLVRYNRLDDNGINGMEIRGETLTTASIWDDTDIVHVVYDTIRVGNMHSEGGLLLRSHPDESLVVKFQGAASPYNAEPGTGLTAFGTATDINDRIGGTLQIIGQPGFPVVLTSLADDTIGAGVKPDGTPQTDTNNDDLGSRAESNDWRGILLDEFSNDRNVETVLELELATVESVGTNGSPNSAQVLGDLAPDFYSGDENLRLGFSVHGYLANPGDVDVYSFTGEAGTAVWIDVDQTAFALDTVIELLDSSGNLLARSDNSTGEVFDPSGILTASSLVDGRVGSLASGITEFQDLGSKGQYNDYGTTNVRDAGFRVTLPGASGSRSAYSFRIRSASVNPDDTFAGTTEGAYSVQVRLREDQEFGGSVVRYADIRYANNAIHMRGLMLDSPLLGDAQENEESGGSRNSNDSITVGLDSTAERPQYIGNLLNTDDVSLSVGGSLSNSSDVDFYKFYADFTNLPNETSPQQYFSTVFDVDYADGLSRPDTSLAVFWDPDGEIDSVFNRERAQLILWSEDGNIGEDQSISQSTESADLFDRGSFGTADPFIGPVSIPTSGVYYVAVLSDGQTPSEFTTNPELRREPLPSVARIADDQLEVTGAHTAEAPAIPVLIPRDTLPANWTIDSRRSENGGHGDSDLFDNTTTDNAPGIRVINEIEGNGPARTAAQNLDANPLWNLRYSGDVGDTFSNTSVTIPWIKVAATGNGTIDGYRFTMDNPGQIIIDVDEVSNGFTQDEEDDPVLPADLRLVLLDAAGTVVASNSGVSQNIGQGGSDSSRDPFISIDVPAGTYTFAVGLTDLAYNGTTGQFTGAGLPDNLLYSINVSAEGHAFQGGALGNESLHYTPTSAGSSTFETNAFNLGGYSAADEPFLYFNYYKDGFNPTDLQVFADTDSGSTELSFNFQNAYQNSQFRQARISLDSVVGQDNIRLRFVATSTTGSAGNTTPHLSMDDFVIGFAERGERIANASPGQTDFNFVGSTSSVLSGEYQLEIRQGADYSSSSTSGFTSVHTLDRTFDTNARLVANATSLLAPEGRILQDGDFFELGDGATTVRFEFNDSGSVSLGSIPVPFTTADADYEIAQAIRQAINNSSVQANFKVSAIPQDNSSRDNRIELVGPVQGDFNTVDIEAVDVTSTGTAAELAESLAGPGITLNGNDQYSGSGTGLFSGGEYTLGIDSGVVISTGGIGGVNGPNISGQRSTTATGVGDADLDAAAAITTVDSSSLEFEFVYDGTTALPLNMQVVFASEEYRNDAGANPVDQIAILLTDLSSTITYNLAVKGGNPIDSANYPVGSAQYTDNSPSDGGQFLREFGFDGFTQVLNLSSAETDLGPVALVPSRAYSIKFVIGDQTTNTLDSALFIAAGSLSTDTPADANRLADPNTGRIIFPAILENEIGDRNVERVQSQILIDSNTISNSHVYGVWSEPAIRKTDPIDTIYSSNPFEADGDVPLANIGYNNYIEDPRLGNSGMGAVRNLPTLNNSVQGGLAPGAYIVNNIIEYSQLSGIHIQGESVPLVINPYSFITDPDSDVVTGTSHTNHHYGDNINDGDTFSIDVGRTRVVFEFEDIQSGVGAGGDGVRDGNIPVYYRTDHSAAKNRRSYGYNKHELLLSIRDAILSSPLVQNDMVQLVVPIIGNNVLTSDPSDLAAGNRFNNIQTTFQEPALYLYGASNVWYDTDLPWDVNTVGIHDGVQPFARIVNNTIIGSDGTLSSASGDATDEPNDTIREAVPTQLGISHTPDVFTTAGMLGDSTRVSALQDVDFFSVQLDVGDRLLVDIDTDGSVDSSIRLFNSSGQVVTFYDSAGNPQTLAANAAAPGETAGVDPYMDYTATEKDTYYIAVSGAGNDSFDALSLGNRVDSAQTGAYDLSIEVRAPRQFLIDAEPASAYSSGDSFVIYQVTDLPPARQTAGLPANALRFEFVLGTGGATAGSIPINYAADYTAADMALAIGGAIQGFDSNNPPLPNNQLVDLPDGRSGPIARVTAEVLGGIAGDDEFLDNMTFRPHHAGSNSTTPLGFYDSIEGFGFDDVDTGRTSITSSGAGETEHYVLVKRASNIDANGAIRMDPRPDKNNDQLIPESGVTAVSGASPTLVNNVIINTHGAVIREESRDRGFGDISRGSVSMVKTGEVIVSSNIFMATEEEIALYRTIPRTSSSTFYDIGIEVGPINTNNATDDFNLVIPADGELLQDPFASKYLPVTGSLAVDSAINSLNERAAFAALKQSLGMSVSPILAPARDNTGQLRADDPETQSLPGLGANVFKDRGALDLADFVGPVALANFPQDNDAAGIDTDPTVSFLQLSDGTYGEFRIQLIDTGDTSDPFPGSGIDDDTVVGAVIEGLRKEGATVTLFENGRLLQEGIDYTFSYDSTKNQIRLTPLAGVWRQDRSYRISLNNEDRFVVIAPPAASVSDGDQITITDQNGGLISLEFESGYEIQFPEVLALIVPVAGTGTGGIADADRFTIDDGTNPPVTFEFDLANENNILPGNIRVPFVQGATPAELAQAIATAVTGQAGLDISVQLAGSQVIIGAESGASIDAFDSGLLQASATLAIQPPEAGAGPGGVQDGETFTIDDGLQQVIFEFDSGNGVAANRVRVPVSGANNDVLVSQAIQTAIATTTLNVTPTLIGGQLLLGLPVNGTATAGSGQTRIVGLARTPQDGTTLTLTPNDGSDPVVFELNRTDLVGADGVATGSIAIDFTRLTTGEELAEQIAQAIAAQDQANDIVGLDGTAVVAVGNGVVSVGGEAGLGLTTAGSTSVVISGTPGVTGPSKLQVFGPLQLKVPPFGGATVADHSQFTIINDGVSVLFEYTQTGVLVSPLAQPILYSAGDAPNTLADSTAAAINATALGINAVSIGNDTGIVDLGPIQSDQVDTLTSPLELLRGTVQDGDRISITQNGVTLVFEFEAAIGGGGVSQAGATPVVFAAGASPEEVAAVLASAIRNNQGTLRLTPVADGDSVELNDVPGTIIDTSQAATMVLSGVPGGAAPVSINRGFSAVEVKNALIDAINGINPENEAPFTDLVAIDRGGDTLFVENAQSIGSQVDNYFLQSIADQSDRNLKPNRSDNTTQFTILMPEISLDYGDAPDPVNGVRGRYPTLFDVNGARHVIGDGPVLGRLIDGESDGQPTSAANGDDNAIEVVGSTGTSFVVVQTPGQLAITVPAGVDGDTITIDTGVARATFEFDTDGRFDEDNYAVSLQAGETMGEALERAFNESPLRPADLQIPTASPESLLVIVDDEDGVNFSSEDNPAGVFNRSPGFSTPIDVSVTGAGIVDAWIDFNGDGDWSDPGEKIIGRDIDSDMATFAERITIVNGVPVVQTVTKTFNIVMPATTAAPLAPLQTYARFRISTEGNLNPNGLAVSGEVEDYLVRVLPGQPPTVNASNSQLEYNLQEDNLLQVFDIDGTGTPSVTNDNGVLVGITDPDFDPVAVYSDDVGPRRIVNETGEGGILTMEADGRFSFLPDAEFNGELQFTVRVTDVRPSGQEADQLVSPTAITVTLNVASVNDAPVPTAPGAVIVDADLNEDQVEQFTIEALTDGLFVPGPANELAQELVIKTVGWNVAGTFVPFATEQGGSLQILADGSVQYTPPADFNSTALGTNPDRFIYTVADVPTGAGEASQTSAVPGTVVINLAPVNDPPIAGNDRFDVAEDQPTGSRLPLTGAGSILSNDSGGPADEDQTINLITSDFATPKTTLRGGTVTYVPASGTEDAYLLYQPADNFSGVDQFEYRITDSDGATSTGIVVIDVNGENDPAQFVGINGVAGNDELNFTESKATEQQFTYDLGTWFLDPEGDPLIYTVTTNNSDVVQVQQSGNDLSQLLLTLPSYGFGNAELTVTATDANDPNVTSTVIIPVAVADTPDPPQVLTTLDPLSGLEDQTVVADLSTIFADPDRTQLNYRVISPASFANSPLVSGITFNGDQMQIMLRPDASGSIPITIGASDGTFEVTDSFTLTIGAVPDAPTGVNDTYAVSVGGTLSVLDPQQGVLANDFDPDGNDFTLVLQSDTTEGTLTLNTADGTFVYVNEDGAPGGTDSFTYVLQDSTGTSAPVTVTLNLTQSAYQNPLSGMRADVNADGFITPIDALKVINLLNRRNTNSIPVGSIQTGPPDFVDVNGDGRVEPQDALVVITALNRQSRAPQGESLAQGESVAQGESAAGWMTTTAYAAVDTTNLPQTNTIRSSETSDTDTAGASEAGEADVRQAGWQSGYQAIDNRVDQAVDTLLSGMDSDDSGNSRESATDKALSEWFSEISVENL</sequence>
<feature type="domain" description="Peptidase C-terminal archaeal/bacterial" evidence="2">
    <location>
        <begin position="1934"/>
        <end position="1982"/>
    </location>
</feature>
<feature type="region of interest" description="Disordered" evidence="1">
    <location>
        <begin position="5350"/>
        <end position="5385"/>
    </location>
</feature>
<feature type="compositionally biased region" description="Polar residues" evidence="1">
    <location>
        <begin position="9"/>
        <end position="21"/>
    </location>
</feature>
<dbReference type="Pfam" id="PF17803">
    <property type="entry name" value="Cadherin_4"/>
    <property type="match status" value="1"/>
</dbReference>
<dbReference type="Gene3D" id="2.60.40.3440">
    <property type="match status" value="1"/>
</dbReference>
<dbReference type="Pfam" id="PF00404">
    <property type="entry name" value="Dockerin_1"/>
    <property type="match status" value="1"/>
</dbReference>
<dbReference type="Proteomes" id="UP000320672">
    <property type="component" value="Chromosome"/>
</dbReference>
<dbReference type="NCBIfam" id="NF012211">
    <property type="entry name" value="tand_rpt_95"/>
    <property type="match status" value="3"/>
</dbReference>
<dbReference type="InterPro" id="IPR006626">
    <property type="entry name" value="PbH1"/>
</dbReference>
<dbReference type="RefSeq" id="WP_145350754.1">
    <property type="nucleotide sequence ID" value="NZ_CP036262.1"/>
</dbReference>
<dbReference type="InterPro" id="IPR040853">
    <property type="entry name" value="RapA2_cadherin-like"/>
</dbReference>
<dbReference type="InterPro" id="IPR007280">
    <property type="entry name" value="Peptidase_C_arc/bac"/>
</dbReference>
<dbReference type="InterPro" id="IPR045474">
    <property type="entry name" value="GEVED"/>
</dbReference>
<evidence type="ECO:0000313" key="6">
    <source>
        <dbReference type="Proteomes" id="UP000320672"/>
    </source>
</evidence>
<dbReference type="OrthoDB" id="247526at2"/>
<dbReference type="EMBL" id="CP036262">
    <property type="protein sequence ID" value="QDS92516.1"/>
    <property type="molecule type" value="Genomic_DNA"/>
</dbReference>
<feature type="compositionally biased region" description="Polar residues" evidence="1">
    <location>
        <begin position="2119"/>
        <end position="2129"/>
    </location>
</feature>
<evidence type="ECO:0000256" key="1">
    <source>
        <dbReference type="SAM" id="MobiDB-lite"/>
    </source>
</evidence>
<evidence type="ECO:0000313" key="5">
    <source>
        <dbReference type="EMBL" id="QDS92516.1"/>
    </source>
</evidence>
<dbReference type="KEGG" id="rml:FF011L_12630"/>
<feature type="region of interest" description="Disordered" evidence="1">
    <location>
        <begin position="2342"/>
        <end position="2363"/>
    </location>
</feature>
<feature type="region of interest" description="Disordered" evidence="1">
    <location>
        <begin position="1838"/>
        <end position="1859"/>
    </location>
</feature>
<name>A0A517MCF3_9BACT</name>
<dbReference type="Gene3D" id="2.60.120.380">
    <property type="match status" value="3"/>
</dbReference>
<feature type="region of interest" description="Disordered" evidence="1">
    <location>
        <begin position="2111"/>
        <end position="2131"/>
    </location>
</feature>
<evidence type="ECO:0000259" key="4">
    <source>
        <dbReference type="Pfam" id="PF20009"/>
    </source>
</evidence>
<accession>A0A517MCF3</accession>
<organism evidence="5 6">
    <name type="scientific">Roseimaritima multifibrata</name>
    <dbReference type="NCBI Taxonomy" id="1930274"/>
    <lineage>
        <taxon>Bacteria</taxon>
        <taxon>Pseudomonadati</taxon>
        <taxon>Planctomycetota</taxon>
        <taxon>Planctomycetia</taxon>
        <taxon>Pirellulales</taxon>
        <taxon>Pirellulaceae</taxon>
        <taxon>Roseimaritima</taxon>
    </lineage>
</organism>
<dbReference type="GO" id="GO:0016020">
    <property type="term" value="C:membrane"/>
    <property type="evidence" value="ECO:0007669"/>
    <property type="project" value="InterPro"/>
</dbReference>
<evidence type="ECO:0000259" key="3">
    <source>
        <dbReference type="Pfam" id="PF17803"/>
    </source>
</evidence>
<dbReference type="InterPro" id="IPR024079">
    <property type="entry name" value="MetalloPept_cat_dom_sf"/>
</dbReference>
<dbReference type="SUPFAM" id="SSF49313">
    <property type="entry name" value="Cadherin-like"/>
    <property type="match status" value="1"/>
</dbReference>
<gene>
    <name evidence="5" type="ORF">FF011L_12630</name>
</gene>
<feature type="region of interest" description="Disordered" evidence="1">
    <location>
        <begin position="5881"/>
        <end position="5905"/>
    </location>
</feature>
<dbReference type="InterPro" id="IPR036439">
    <property type="entry name" value="Dockerin_dom_sf"/>
</dbReference>
<dbReference type="Gene3D" id="3.40.390.10">
    <property type="entry name" value="Collagenase (Catalytic Domain)"/>
    <property type="match status" value="1"/>
</dbReference>
<dbReference type="InterPro" id="IPR015919">
    <property type="entry name" value="Cadherin-like_sf"/>
</dbReference>
<dbReference type="Pfam" id="PF04151">
    <property type="entry name" value="PPC"/>
    <property type="match status" value="2"/>
</dbReference>
<dbReference type="InterPro" id="IPR049804">
    <property type="entry name" value="Choice_anch_L"/>
</dbReference>
<dbReference type="SMART" id="SM00710">
    <property type="entry name" value="PbH1"/>
    <property type="match status" value="9"/>
</dbReference>
<feature type="region of interest" description="Disordered" evidence="1">
    <location>
        <begin position="1"/>
        <end position="27"/>
    </location>
</feature>
<proteinExistence type="predicted"/>
<feature type="domain" description="GEVED" evidence="4">
    <location>
        <begin position="4983"/>
        <end position="5079"/>
    </location>
</feature>
<feature type="domain" description="RapA2 cadherin-like" evidence="3">
    <location>
        <begin position="5660"/>
        <end position="5731"/>
    </location>
</feature>
<protein>
    <recommendedName>
        <fullName evidence="7">Dockerin type I repeat protein</fullName>
    </recommendedName>
</protein>